<evidence type="ECO:0000256" key="10">
    <source>
        <dbReference type="ARBA" id="ARBA00023239"/>
    </source>
</evidence>
<dbReference type="EMBL" id="CP031051">
    <property type="protein sequence ID" value="QDZ25670.1"/>
    <property type="molecule type" value="Genomic_DNA"/>
</dbReference>
<dbReference type="NCBIfam" id="TIGR01357">
    <property type="entry name" value="aroB"/>
    <property type="match status" value="1"/>
</dbReference>
<accession>A0A5B8N1G0</accession>
<dbReference type="InterPro" id="IPR050071">
    <property type="entry name" value="Dehydroquinate_synthase"/>
</dbReference>
<dbReference type="FunFam" id="3.40.50.1970:FF:000001">
    <property type="entry name" value="3-dehydroquinate synthase"/>
    <property type="match status" value="1"/>
</dbReference>
<keyword evidence="15" id="KW-1185">Reference proteome</keyword>
<dbReference type="AlphaFoldDB" id="A0A5B8N1G0"/>
<evidence type="ECO:0000256" key="3">
    <source>
        <dbReference type="ARBA" id="ARBA00004661"/>
    </source>
</evidence>
<dbReference type="PANTHER" id="PTHR43622">
    <property type="entry name" value="3-DEHYDROQUINATE SYNTHASE"/>
    <property type="match status" value="1"/>
</dbReference>
<gene>
    <name evidence="14" type="ORF">A3770_18p81880</name>
</gene>
<evidence type="ECO:0000256" key="6">
    <source>
        <dbReference type="ARBA" id="ARBA00022605"/>
    </source>
</evidence>
<proteinExistence type="inferred from homology"/>
<dbReference type="GO" id="GO:0009073">
    <property type="term" value="P:aromatic amino acid family biosynthetic process"/>
    <property type="evidence" value="ECO:0007669"/>
    <property type="project" value="UniProtKB-KW"/>
</dbReference>
<dbReference type="GO" id="GO:0005737">
    <property type="term" value="C:cytoplasm"/>
    <property type="evidence" value="ECO:0007669"/>
    <property type="project" value="InterPro"/>
</dbReference>
<dbReference type="PANTHER" id="PTHR43622:SF7">
    <property type="entry name" value="3-DEHYDROQUINATE SYNTHASE, CHLOROPLASTIC"/>
    <property type="match status" value="1"/>
</dbReference>
<keyword evidence="9" id="KW-0057">Aromatic amino acid biosynthesis</keyword>
<keyword evidence="7" id="KW-0479">Metal-binding</keyword>
<keyword evidence="10" id="KW-0456">Lyase</keyword>
<dbReference type="Gene3D" id="3.40.50.1970">
    <property type="match status" value="1"/>
</dbReference>
<dbReference type="STRING" id="1764295.A0A5B8N1G0"/>
<evidence type="ECO:0000313" key="15">
    <source>
        <dbReference type="Proteomes" id="UP000316726"/>
    </source>
</evidence>
<evidence type="ECO:0000256" key="11">
    <source>
        <dbReference type="SAM" id="MobiDB-lite"/>
    </source>
</evidence>
<dbReference type="CDD" id="cd08195">
    <property type="entry name" value="DHQS"/>
    <property type="match status" value="1"/>
</dbReference>
<keyword evidence="6" id="KW-0028">Amino-acid biosynthesis</keyword>
<evidence type="ECO:0000256" key="8">
    <source>
        <dbReference type="ARBA" id="ARBA00023027"/>
    </source>
</evidence>
<dbReference type="HAMAP" id="MF_00110">
    <property type="entry name" value="DHQ_synthase"/>
    <property type="match status" value="1"/>
</dbReference>
<feature type="domain" description="3-dehydroquinate synthase N-terminal" evidence="12">
    <location>
        <begin position="125"/>
        <end position="237"/>
    </location>
</feature>
<dbReference type="GO" id="GO:0008652">
    <property type="term" value="P:amino acid biosynthetic process"/>
    <property type="evidence" value="ECO:0007669"/>
    <property type="project" value="UniProtKB-KW"/>
</dbReference>
<dbReference type="GO" id="GO:0046872">
    <property type="term" value="F:metal ion binding"/>
    <property type="evidence" value="ECO:0007669"/>
    <property type="project" value="UniProtKB-KW"/>
</dbReference>
<feature type="compositionally biased region" description="Basic residues" evidence="11">
    <location>
        <begin position="1"/>
        <end position="12"/>
    </location>
</feature>
<evidence type="ECO:0000256" key="9">
    <source>
        <dbReference type="ARBA" id="ARBA00023141"/>
    </source>
</evidence>
<evidence type="ECO:0000313" key="14">
    <source>
        <dbReference type="EMBL" id="QDZ25670.1"/>
    </source>
</evidence>
<dbReference type="Pfam" id="PF01761">
    <property type="entry name" value="DHQ_synthase"/>
    <property type="match status" value="1"/>
</dbReference>
<evidence type="ECO:0000256" key="2">
    <source>
        <dbReference type="ARBA" id="ARBA00001911"/>
    </source>
</evidence>
<comment type="catalytic activity">
    <reaction evidence="1">
        <text>7-phospho-2-dehydro-3-deoxy-D-arabino-heptonate = 3-dehydroquinate + phosphate</text>
        <dbReference type="Rhea" id="RHEA:21968"/>
        <dbReference type="ChEBI" id="CHEBI:32364"/>
        <dbReference type="ChEBI" id="CHEBI:43474"/>
        <dbReference type="ChEBI" id="CHEBI:58394"/>
        <dbReference type="EC" id="4.2.3.4"/>
    </reaction>
</comment>
<sequence length="427" mass="47285">MATQRRSPRCQRRAGGPRSTRRAPTTTRSRRTWNGAFRGERFGTRCFSAMSKEDMVSHQVDVDLGDRSYPIYIGEDLITRGDLLTKHIHGKQVLIVTNETIAPIYLEKLTRVIQESDPSLQVESVILRDGEQHKTTQELMKVWDKAMELRFNRKATFVALGGGVIGDMTGFAASAFQRGVYFIQVPTTVMAMVDSSVGGKTGVNHPLGKNMIGAFYQPQCVLVDSLTLKSLPNRETASGVSEIIKYGLIWDADLFRWLEENIESLVDSDHPEFGRAISSAIERSCAIKAEVVAQDEKEGGIRAFLNLGHTFGHAVETYSGYGTYLHGEAIGVGLTMAADLSHRLGWVTEDIKDRTIALVKRSKLPTTPPESMTPDDFLELMAVDKKNVDGNLRLVLLRGELGTCVVTSDFEKGKLMDVLNTHCKTMG</sequence>
<feature type="region of interest" description="Disordered" evidence="11">
    <location>
        <begin position="1"/>
        <end position="29"/>
    </location>
</feature>
<dbReference type="Pfam" id="PF24621">
    <property type="entry name" value="DHQS_C"/>
    <property type="match status" value="1"/>
</dbReference>
<dbReference type="InterPro" id="IPR056179">
    <property type="entry name" value="DHQS_C"/>
</dbReference>
<evidence type="ECO:0000259" key="12">
    <source>
        <dbReference type="Pfam" id="PF01761"/>
    </source>
</evidence>
<evidence type="ECO:0000256" key="7">
    <source>
        <dbReference type="ARBA" id="ARBA00022723"/>
    </source>
</evidence>
<comment type="similarity">
    <text evidence="4">Belongs to the sugar phosphate cyclases superfamily. Dehydroquinate synthase family.</text>
</comment>
<evidence type="ECO:0000256" key="5">
    <source>
        <dbReference type="ARBA" id="ARBA00013031"/>
    </source>
</evidence>
<dbReference type="GO" id="GO:0003856">
    <property type="term" value="F:3-dehydroquinate synthase activity"/>
    <property type="evidence" value="ECO:0007669"/>
    <property type="project" value="UniProtKB-EC"/>
</dbReference>
<organism evidence="14 15">
    <name type="scientific">Chloropicon primus</name>
    <dbReference type="NCBI Taxonomy" id="1764295"/>
    <lineage>
        <taxon>Eukaryota</taxon>
        <taxon>Viridiplantae</taxon>
        <taxon>Chlorophyta</taxon>
        <taxon>Chloropicophyceae</taxon>
        <taxon>Chloropicales</taxon>
        <taxon>Chloropicaceae</taxon>
        <taxon>Chloropicon</taxon>
    </lineage>
</organism>
<dbReference type="Proteomes" id="UP000316726">
    <property type="component" value="Chromosome 18"/>
</dbReference>
<dbReference type="Gene3D" id="1.20.1090.10">
    <property type="entry name" value="Dehydroquinate synthase-like - alpha domain"/>
    <property type="match status" value="1"/>
</dbReference>
<dbReference type="OrthoDB" id="197068at2759"/>
<comment type="pathway">
    <text evidence="3">Metabolic intermediate biosynthesis; chorismate biosynthesis; chorismate from D-erythrose 4-phosphate and phosphoenolpyruvate: step 2/7.</text>
</comment>
<keyword evidence="8" id="KW-0520">NAD</keyword>
<comment type="cofactor">
    <cofactor evidence="2">
        <name>NAD(+)</name>
        <dbReference type="ChEBI" id="CHEBI:57540"/>
    </cofactor>
</comment>
<evidence type="ECO:0000256" key="4">
    <source>
        <dbReference type="ARBA" id="ARBA00005412"/>
    </source>
</evidence>
<name>A0A5B8N1G0_9CHLO</name>
<dbReference type="InterPro" id="IPR030960">
    <property type="entry name" value="DHQS/DOIS_N"/>
</dbReference>
<feature type="domain" description="3-dehydroquinate synthase C-terminal" evidence="13">
    <location>
        <begin position="239"/>
        <end position="387"/>
    </location>
</feature>
<evidence type="ECO:0000259" key="13">
    <source>
        <dbReference type="Pfam" id="PF24621"/>
    </source>
</evidence>
<dbReference type="InterPro" id="IPR016037">
    <property type="entry name" value="DHQ_synth_AroB"/>
</dbReference>
<dbReference type="EC" id="4.2.3.4" evidence="5"/>
<reference evidence="14 15" key="1">
    <citation type="submission" date="2018-07" db="EMBL/GenBank/DDBJ databases">
        <title>The complete nuclear genome of the prasinophyte Chloropicon primus (CCMP1205).</title>
        <authorList>
            <person name="Pombert J.-F."/>
            <person name="Otis C."/>
            <person name="Turmel M."/>
            <person name="Lemieux C."/>
        </authorList>
    </citation>
    <scope>NUCLEOTIDE SEQUENCE [LARGE SCALE GENOMIC DNA]</scope>
    <source>
        <strain evidence="14 15">CCMP1205</strain>
    </source>
</reference>
<protein>
    <recommendedName>
        <fullName evidence="5">3-dehydroquinate synthase</fullName>
        <ecNumber evidence="5">4.2.3.4</ecNumber>
    </recommendedName>
</protein>
<evidence type="ECO:0000256" key="1">
    <source>
        <dbReference type="ARBA" id="ARBA00001393"/>
    </source>
</evidence>
<dbReference type="SUPFAM" id="SSF56796">
    <property type="entry name" value="Dehydroquinate synthase-like"/>
    <property type="match status" value="1"/>
</dbReference>